<dbReference type="EC" id="5.1.99.1" evidence="7"/>
<dbReference type="InterPro" id="IPR051785">
    <property type="entry name" value="MMCE/EMCE_epimerase"/>
</dbReference>
<evidence type="ECO:0000256" key="2">
    <source>
        <dbReference type="ARBA" id="ARBA00022723"/>
    </source>
</evidence>
<dbReference type="Gene3D" id="3.10.180.10">
    <property type="entry name" value="2,3-Dihydroxybiphenyl 1,2-Dioxygenase, domain 1"/>
    <property type="match status" value="1"/>
</dbReference>
<dbReference type="NCBIfam" id="TIGR03081">
    <property type="entry name" value="metmalonyl_epim"/>
    <property type="match status" value="1"/>
</dbReference>
<dbReference type="GO" id="GO:0005739">
    <property type="term" value="C:mitochondrion"/>
    <property type="evidence" value="ECO:0007669"/>
    <property type="project" value="TreeGrafter"/>
</dbReference>
<comment type="function">
    <text evidence="6">Methylmalonyl-CoA epimerase involved in propionyl-CoA metabolism.</text>
</comment>
<evidence type="ECO:0000256" key="7">
    <source>
        <dbReference type="ARBA" id="ARBA00066411"/>
    </source>
</evidence>
<dbReference type="AlphaFoldDB" id="A0A669PLV8"/>
<dbReference type="PANTHER" id="PTHR43048">
    <property type="entry name" value="METHYLMALONYL-COA EPIMERASE"/>
    <property type="match status" value="1"/>
</dbReference>
<dbReference type="GO" id="GO:0004493">
    <property type="term" value="F:methylmalonyl-CoA epimerase activity"/>
    <property type="evidence" value="ECO:0007669"/>
    <property type="project" value="UniProtKB-EC"/>
</dbReference>
<sequence>MLLTFFSGLLTRLQTSAPTVRTLLLSNSFSQNIPSCLWKLGRLNHVAIAVPDLEKAQSLYKDVLGARVSETVALPEHGVYTVFVELGNTKLELLHPLGEKSPIASFLQKNKTGGMHHICIEVDDIKAAMAELKKKKIRILSEEPKIGAHGKPVIFLHPKDCHGVLVELEQA</sequence>
<dbReference type="OMA" id="IHHICYE"/>
<dbReference type="SUPFAM" id="SSF54593">
    <property type="entry name" value="Glyoxalase/Bleomycin resistance protein/Dihydroxybiphenyl dioxygenase"/>
    <property type="match status" value="1"/>
</dbReference>
<feature type="domain" description="VOC" evidence="10">
    <location>
        <begin position="42"/>
        <end position="171"/>
    </location>
</feature>
<protein>
    <recommendedName>
        <fullName evidence="8">Methylmalonyl-CoA epimerase, mitochondrial</fullName>
        <ecNumber evidence="7">5.1.99.1</ecNumber>
    </recommendedName>
    <alternativeName>
        <fullName evidence="9">DL-methylmalonyl-CoA racemase</fullName>
    </alternativeName>
</protein>
<dbReference type="CDD" id="cd07249">
    <property type="entry name" value="MMCE"/>
    <property type="match status" value="1"/>
</dbReference>
<gene>
    <name evidence="11" type="primary">MCEE</name>
</gene>
<dbReference type="GO" id="GO:0046491">
    <property type="term" value="P:L-methylmalonyl-CoA metabolic process"/>
    <property type="evidence" value="ECO:0007669"/>
    <property type="project" value="TreeGrafter"/>
</dbReference>
<dbReference type="Proteomes" id="UP000472261">
    <property type="component" value="Unplaced"/>
</dbReference>
<keyword evidence="3" id="KW-0413">Isomerase</keyword>
<evidence type="ECO:0000259" key="10">
    <source>
        <dbReference type="PROSITE" id="PS51819"/>
    </source>
</evidence>
<evidence type="ECO:0000256" key="1">
    <source>
        <dbReference type="ARBA" id="ARBA00009308"/>
    </source>
</evidence>
<dbReference type="Pfam" id="PF13669">
    <property type="entry name" value="Glyoxalase_4"/>
    <property type="match status" value="1"/>
</dbReference>
<dbReference type="PROSITE" id="PS51819">
    <property type="entry name" value="VOC"/>
    <property type="match status" value="1"/>
</dbReference>
<keyword evidence="4" id="KW-0170">Cobalt</keyword>
<proteinExistence type="inferred from homology"/>
<name>A0A669PLV8_PHACC</name>
<evidence type="ECO:0000256" key="5">
    <source>
        <dbReference type="ARBA" id="ARBA00050406"/>
    </source>
</evidence>
<evidence type="ECO:0000313" key="12">
    <source>
        <dbReference type="Proteomes" id="UP000472261"/>
    </source>
</evidence>
<evidence type="ECO:0000313" key="11">
    <source>
        <dbReference type="Ensembl" id="ENSPCLP00000002671.1"/>
    </source>
</evidence>
<dbReference type="Ensembl" id="ENSPCLT00000003667.1">
    <property type="protein sequence ID" value="ENSPCLP00000002671.1"/>
    <property type="gene ID" value="ENSPCLG00000002268.1"/>
</dbReference>
<dbReference type="InterPro" id="IPR017515">
    <property type="entry name" value="MeMalonyl-CoA_epimerase"/>
</dbReference>
<reference evidence="11" key="2">
    <citation type="submission" date="2025-09" db="UniProtKB">
        <authorList>
            <consortium name="Ensembl"/>
        </authorList>
    </citation>
    <scope>IDENTIFICATION</scope>
</reference>
<evidence type="ECO:0000256" key="4">
    <source>
        <dbReference type="ARBA" id="ARBA00023285"/>
    </source>
</evidence>
<comment type="similarity">
    <text evidence="1">Belongs to the methylmalonyl-CoA epimerase family.</text>
</comment>
<dbReference type="InterPro" id="IPR037523">
    <property type="entry name" value="VOC_core"/>
</dbReference>
<organism evidence="11 12">
    <name type="scientific">Phasianus colchicus</name>
    <name type="common">Common pheasant</name>
    <dbReference type="NCBI Taxonomy" id="9054"/>
    <lineage>
        <taxon>Eukaryota</taxon>
        <taxon>Metazoa</taxon>
        <taxon>Chordata</taxon>
        <taxon>Craniata</taxon>
        <taxon>Vertebrata</taxon>
        <taxon>Euteleostomi</taxon>
        <taxon>Archelosauria</taxon>
        <taxon>Archosauria</taxon>
        <taxon>Dinosauria</taxon>
        <taxon>Saurischia</taxon>
        <taxon>Theropoda</taxon>
        <taxon>Coelurosauria</taxon>
        <taxon>Aves</taxon>
        <taxon>Neognathae</taxon>
        <taxon>Galloanserae</taxon>
        <taxon>Galliformes</taxon>
        <taxon>Phasianidae</taxon>
        <taxon>Phasianinae</taxon>
        <taxon>Phasianus</taxon>
    </lineage>
</organism>
<keyword evidence="2" id="KW-0479">Metal-binding</keyword>
<dbReference type="PANTHER" id="PTHR43048:SF3">
    <property type="entry name" value="METHYLMALONYL-COA EPIMERASE, MITOCHONDRIAL"/>
    <property type="match status" value="1"/>
</dbReference>
<keyword evidence="12" id="KW-1185">Reference proteome</keyword>
<dbReference type="InterPro" id="IPR029068">
    <property type="entry name" value="Glyas_Bleomycin-R_OHBP_Dase"/>
</dbReference>
<dbReference type="GO" id="GO:0046872">
    <property type="term" value="F:metal ion binding"/>
    <property type="evidence" value="ECO:0007669"/>
    <property type="project" value="UniProtKB-KW"/>
</dbReference>
<dbReference type="FunFam" id="3.10.180.10:FF:000003">
    <property type="entry name" value="Methylmalonyl-CoA epimerase, mitochondrial"/>
    <property type="match status" value="1"/>
</dbReference>
<evidence type="ECO:0000256" key="6">
    <source>
        <dbReference type="ARBA" id="ARBA00053742"/>
    </source>
</evidence>
<comment type="catalytic activity">
    <reaction evidence="5">
        <text>(R)-methylmalonyl-CoA = (S)-methylmalonyl-CoA</text>
        <dbReference type="Rhea" id="RHEA:20553"/>
        <dbReference type="ChEBI" id="CHEBI:57326"/>
        <dbReference type="ChEBI" id="CHEBI:57327"/>
        <dbReference type="EC" id="5.1.99.1"/>
    </reaction>
    <physiologicalReaction direction="right-to-left" evidence="5">
        <dbReference type="Rhea" id="RHEA:20555"/>
    </physiologicalReaction>
</comment>
<evidence type="ECO:0000256" key="9">
    <source>
        <dbReference type="ARBA" id="ARBA00081771"/>
    </source>
</evidence>
<evidence type="ECO:0000256" key="8">
    <source>
        <dbReference type="ARBA" id="ARBA00071337"/>
    </source>
</evidence>
<reference evidence="11" key="1">
    <citation type="submission" date="2025-08" db="UniProtKB">
        <authorList>
            <consortium name="Ensembl"/>
        </authorList>
    </citation>
    <scope>IDENTIFICATION</scope>
</reference>
<accession>A0A669PLV8</accession>
<evidence type="ECO:0000256" key="3">
    <source>
        <dbReference type="ARBA" id="ARBA00023235"/>
    </source>
</evidence>